<feature type="transmembrane region" description="Helical" evidence="1">
    <location>
        <begin position="271"/>
        <end position="290"/>
    </location>
</feature>
<feature type="transmembrane region" description="Helical" evidence="1">
    <location>
        <begin position="37"/>
        <end position="54"/>
    </location>
</feature>
<proteinExistence type="predicted"/>
<keyword evidence="4" id="KW-1185">Reference proteome</keyword>
<sequence>MSPFIEYLIKLSVSLAAVSLFYQLILRRLTFYDWNRWFFIGGTFVSFLIPLINVNQTIPDFPVKTGGTWVSNIPSIHHINPAATLHVAQTQSHTFSYETWVLMLVWVGVAVMLGRFLLQVVFYVRVRKHARLVSSEGVNIYHLEKNVNPFSFGNSIFFNPDLHQPEDLKNIILHEYVHVRQKHSFDIIWSELLCIVCWFNPFVWLIRYAMRQNLEFIADRKVLENHVDARQYQYLLLKVAGVPAYRIANQFSFSSLKQRIIMMNKGKTPQIFLAWFLFSLPLIVLLVVMFRKEIGELTGQQIAQLTTTKSLPKDKKLVHIAGMIMNAETNKPVPGMTLKMTYNDQFVKTITTDERGFYYQKLVVPKIDSTHGMKIGRDKKVSISSHSLSLSYDGSAFASFSFGDLRTWDALHEGAFPVIFAVQGPMPNYRTEFYGIEKNVFFDSFTGDNVREAIYESLSKKLPNYLTEHTLKSDFRKAYPFPKEVITKFRNGYFDRKKELVAYEGQINFILNGKTATYQQVNEAFQDYPYELNAKNEFRSMRKDGFYSQIAYMTLPLYKDAAPAYVVNGNVGWKNVQDFDLEILQKEPYFLDGFRQIYGVESNMMPVKGEIRKVALFTGKLARYYDPESDRIWWIETRPEPEVFERPDIAAK</sequence>
<dbReference type="PANTHER" id="PTHR34978">
    <property type="entry name" value="POSSIBLE SENSOR-TRANSDUCER PROTEIN BLAR"/>
    <property type="match status" value="1"/>
</dbReference>
<dbReference type="OrthoDB" id="1522859at2"/>
<dbReference type="InterPro" id="IPR052173">
    <property type="entry name" value="Beta-lactam_resp_regulator"/>
</dbReference>
<keyword evidence="1" id="KW-0472">Membrane</keyword>
<comment type="caution">
    <text evidence="3">The sequence shown here is derived from an EMBL/GenBank/DDBJ whole genome shotgun (WGS) entry which is preliminary data.</text>
</comment>
<dbReference type="InterPro" id="IPR008756">
    <property type="entry name" value="Peptidase_M56"/>
</dbReference>
<name>A0A5R9L3Q7_9BACT</name>
<keyword evidence="1" id="KW-1133">Transmembrane helix</keyword>
<evidence type="ECO:0000313" key="3">
    <source>
        <dbReference type="EMBL" id="TLV03183.1"/>
    </source>
</evidence>
<accession>A0A5R9L3Q7</accession>
<feature type="domain" description="Peptidase M56" evidence="2">
    <location>
        <begin position="33"/>
        <end position="263"/>
    </location>
</feature>
<dbReference type="PANTHER" id="PTHR34978:SF3">
    <property type="entry name" value="SLR0241 PROTEIN"/>
    <property type="match status" value="1"/>
</dbReference>
<dbReference type="RefSeq" id="WP_138364390.1">
    <property type="nucleotide sequence ID" value="NZ_VCEJ01000002.1"/>
</dbReference>
<dbReference type="Pfam" id="PF05569">
    <property type="entry name" value="Peptidase_M56"/>
    <property type="match status" value="1"/>
</dbReference>
<keyword evidence="1" id="KW-0812">Transmembrane</keyword>
<evidence type="ECO:0000313" key="4">
    <source>
        <dbReference type="Proteomes" id="UP000306402"/>
    </source>
</evidence>
<feature type="transmembrane region" description="Helical" evidence="1">
    <location>
        <begin position="100"/>
        <end position="124"/>
    </location>
</feature>
<dbReference type="EMBL" id="VCEJ01000002">
    <property type="protein sequence ID" value="TLV03183.1"/>
    <property type="molecule type" value="Genomic_DNA"/>
</dbReference>
<dbReference type="CDD" id="cd07341">
    <property type="entry name" value="M56_BlaR1_MecR1_like"/>
    <property type="match status" value="1"/>
</dbReference>
<dbReference type="Proteomes" id="UP000306402">
    <property type="component" value="Unassembled WGS sequence"/>
</dbReference>
<evidence type="ECO:0000256" key="1">
    <source>
        <dbReference type="SAM" id="Phobius"/>
    </source>
</evidence>
<organism evidence="3 4">
    <name type="scientific">Dyadobacter luticola</name>
    <dbReference type="NCBI Taxonomy" id="1979387"/>
    <lineage>
        <taxon>Bacteria</taxon>
        <taxon>Pseudomonadati</taxon>
        <taxon>Bacteroidota</taxon>
        <taxon>Cytophagia</taxon>
        <taxon>Cytophagales</taxon>
        <taxon>Spirosomataceae</taxon>
        <taxon>Dyadobacter</taxon>
    </lineage>
</organism>
<dbReference type="AlphaFoldDB" id="A0A5R9L3Q7"/>
<reference evidence="3 4" key="1">
    <citation type="submission" date="2019-05" db="EMBL/GenBank/DDBJ databases">
        <authorList>
            <person name="Qu J.-H."/>
        </authorList>
    </citation>
    <scope>NUCLEOTIDE SEQUENCE [LARGE SCALE GENOMIC DNA]</scope>
    <source>
        <strain evidence="3 4">T17</strain>
    </source>
</reference>
<gene>
    <name evidence="3" type="ORF">FEN17_06090</name>
</gene>
<feature type="transmembrane region" description="Helical" evidence="1">
    <location>
        <begin position="7"/>
        <end position="25"/>
    </location>
</feature>
<protein>
    <submittedName>
        <fullName evidence="3">M56 family metallopeptidase</fullName>
    </submittedName>
</protein>
<evidence type="ECO:0000259" key="2">
    <source>
        <dbReference type="Pfam" id="PF05569"/>
    </source>
</evidence>